<comment type="subcellular location">
    <subcellularLocation>
        <location evidence="11 12">Cell membrane</location>
        <topology evidence="11 12">Multi-pass membrane protein</topology>
    </subcellularLocation>
    <subcellularLocation>
        <location evidence="1">Membrane</location>
        <topology evidence="1">Multi-pass membrane protein</topology>
    </subcellularLocation>
</comment>
<dbReference type="SUPFAM" id="SSF81336">
    <property type="entry name" value="F1F0 ATP synthase subunit A"/>
    <property type="match status" value="1"/>
</dbReference>
<dbReference type="InterPro" id="IPR023011">
    <property type="entry name" value="ATP_synth_F0_asu_AS"/>
</dbReference>
<dbReference type="PANTHER" id="PTHR42823">
    <property type="entry name" value="ATP SYNTHASE SUBUNIT A, CHLOROPLASTIC"/>
    <property type="match status" value="1"/>
</dbReference>
<evidence type="ECO:0000256" key="10">
    <source>
        <dbReference type="ARBA" id="ARBA00023310"/>
    </source>
</evidence>
<dbReference type="InterPro" id="IPR045082">
    <property type="entry name" value="ATP_syn_F0_a_bact/chloroplast"/>
</dbReference>
<keyword evidence="11" id="KW-1003">Cell membrane</keyword>
<dbReference type="Pfam" id="PF00119">
    <property type="entry name" value="ATP-synt_A"/>
    <property type="match status" value="1"/>
</dbReference>
<accession>A0A2M7VBJ1</accession>
<evidence type="ECO:0000256" key="8">
    <source>
        <dbReference type="ARBA" id="ARBA00023065"/>
    </source>
</evidence>
<keyword evidence="6 11" id="KW-0375">Hydrogen ion transport</keyword>
<proteinExistence type="inferred from homology"/>
<dbReference type="Proteomes" id="UP000231453">
    <property type="component" value="Unassembled WGS sequence"/>
</dbReference>
<dbReference type="PANTHER" id="PTHR42823:SF3">
    <property type="entry name" value="ATP SYNTHASE SUBUNIT A, CHLOROPLASTIC"/>
    <property type="match status" value="1"/>
</dbReference>
<dbReference type="GO" id="GO:0005886">
    <property type="term" value="C:plasma membrane"/>
    <property type="evidence" value="ECO:0007669"/>
    <property type="project" value="UniProtKB-SubCell"/>
</dbReference>
<feature type="transmembrane region" description="Helical" evidence="11">
    <location>
        <begin position="229"/>
        <end position="251"/>
    </location>
</feature>
<gene>
    <name evidence="11 13" type="primary">atpB</name>
    <name evidence="13" type="ORF">COX80_01640</name>
</gene>
<dbReference type="GO" id="GO:0045259">
    <property type="term" value="C:proton-transporting ATP synthase complex"/>
    <property type="evidence" value="ECO:0007669"/>
    <property type="project" value="UniProtKB-KW"/>
</dbReference>
<name>A0A2M7VBJ1_9BACT</name>
<keyword evidence="8 11" id="KW-0406">Ion transport</keyword>
<dbReference type="HAMAP" id="MF_01393">
    <property type="entry name" value="ATP_synth_a_bact"/>
    <property type="match status" value="1"/>
</dbReference>
<feature type="transmembrane region" description="Helical" evidence="11">
    <location>
        <begin position="124"/>
        <end position="149"/>
    </location>
</feature>
<keyword evidence="7 11" id="KW-1133">Transmembrane helix</keyword>
<dbReference type="InterPro" id="IPR035908">
    <property type="entry name" value="F0_ATP_A_sf"/>
</dbReference>
<dbReference type="AlphaFoldDB" id="A0A2M7VBJ1"/>
<evidence type="ECO:0000256" key="1">
    <source>
        <dbReference type="ARBA" id="ARBA00004141"/>
    </source>
</evidence>
<evidence type="ECO:0000256" key="9">
    <source>
        <dbReference type="ARBA" id="ARBA00023136"/>
    </source>
</evidence>
<feature type="transmembrane region" description="Helical" evidence="11">
    <location>
        <begin position="26"/>
        <end position="44"/>
    </location>
</feature>
<dbReference type="InterPro" id="IPR000568">
    <property type="entry name" value="ATP_synth_F0_asu"/>
</dbReference>
<evidence type="ECO:0000313" key="13">
    <source>
        <dbReference type="EMBL" id="PIZ96264.1"/>
    </source>
</evidence>
<reference evidence="14" key="1">
    <citation type="submission" date="2017-09" db="EMBL/GenBank/DDBJ databases">
        <title>Depth-based differentiation of microbial function through sediment-hosted aquifers and enrichment of novel symbionts in the deep terrestrial subsurface.</title>
        <authorList>
            <person name="Probst A.J."/>
            <person name="Ladd B."/>
            <person name="Jarett J.K."/>
            <person name="Geller-Mcgrath D.E."/>
            <person name="Sieber C.M.K."/>
            <person name="Emerson J.B."/>
            <person name="Anantharaman K."/>
            <person name="Thomas B.C."/>
            <person name="Malmstrom R."/>
            <person name="Stieglmeier M."/>
            <person name="Klingl A."/>
            <person name="Woyke T."/>
            <person name="Ryan C.M."/>
            <person name="Banfield J.F."/>
        </authorList>
    </citation>
    <scope>NUCLEOTIDE SEQUENCE [LARGE SCALE GENOMIC DNA]</scope>
</reference>
<dbReference type="PRINTS" id="PR00123">
    <property type="entry name" value="ATPASEA"/>
</dbReference>
<evidence type="ECO:0000313" key="14">
    <source>
        <dbReference type="Proteomes" id="UP000231453"/>
    </source>
</evidence>
<organism evidence="13 14">
    <name type="scientific">Candidatus Magasanikbacteria bacterium CG_4_10_14_0_2_um_filter_33_14</name>
    <dbReference type="NCBI Taxonomy" id="1974636"/>
    <lineage>
        <taxon>Bacteria</taxon>
        <taxon>Candidatus Magasanikiibacteriota</taxon>
    </lineage>
</organism>
<comment type="caution">
    <text evidence="13">The sequence shown here is derived from an EMBL/GenBank/DDBJ whole genome shotgun (WGS) entry which is preliminary data.</text>
</comment>
<dbReference type="NCBIfam" id="TIGR01131">
    <property type="entry name" value="ATP_synt_6_or_A"/>
    <property type="match status" value="1"/>
</dbReference>
<feature type="transmembrane region" description="Helical" evidence="11">
    <location>
        <begin position="83"/>
        <end position="104"/>
    </location>
</feature>
<evidence type="ECO:0000256" key="11">
    <source>
        <dbReference type="HAMAP-Rule" id="MF_01393"/>
    </source>
</evidence>
<evidence type="ECO:0000256" key="2">
    <source>
        <dbReference type="ARBA" id="ARBA00006810"/>
    </source>
</evidence>
<protein>
    <recommendedName>
        <fullName evidence="11 12">ATP synthase subunit a</fullName>
    </recommendedName>
    <alternativeName>
        <fullName evidence="11">ATP synthase F0 sector subunit a</fullName>
    </alternativeName>
    <alternativeName>
        <fullName evidence="11">F-ATPase subunit 6</fullName>
    </alternativeName>
</protein>
<comment type="similarity">
    <text evidence="2 11 12">Belongs to the ATPase A chain family.</text>
</comment>
<keyword evidence="4 11" id="KW-0138">CF(0)</keyword>
<dbReference type="Gene3D" id="1.20.120.220">
    <property type="entry name" value="ATP synthase, F0 complex, subunit A"/>
    <property type="match status" value="1"/>
</dbReference>
<keyword evidence="3 11" id="KW-0813">Transport</keyword>
<evidence type="ECO:0000256" key="4">
    <source>
        <dbReference type="ARBA" id="ARBA00022547"/>
    </source>
</evidence>
<evidence type="ECO:0000256" key="12">
    <source>
        <dbReference type="RuleBase" id="RU000483"/>
    </source>
</evidence>
<keyword evidence="9 11" id="KW-0472">Membrane</keyword>
<evidence type="ECO:0000256" key="5">
    <source>
        <dbReference type="ARBA" id="ARBA00022692"/>
    </source>
</evidence>
<feature type="transmembrane region" description="Helical" evidence="11">
    <location>
        <begin position="200"/>
        <end position="222"/>
    </location>
</feature>
<sequence>MAAEIHIPTLAPEAIFHIGNLNITNTMINAWIAIVIFLILGIFIKRSISLKPGKLQNASEFFLDTLLGYFDQVTGDRKKTIRFLPIVGAIFFFILLSNWLGLLPGTGSITVGHNMLLRPANTDLNLTLAMALVSVIGSHLYAFATIGVFTHLGKFVQIKNVFKSFKKGPIAVLTAIIEFGVGLIEIVSEVAKVISLSLRLFGNIFAGEVLISVISALVAALVPTPFMLLEVLVGVIQAAVFAMLTLVYMTVATSAPHGDEEEAHH</sequence>
<dbReference type="CDD" id="cd00310">
    <property type="entry name" value="ATP-synt_Fo_a_6"/>
    <property type="match status" value="1"/>
</dbReference>
<comment type="function">
    <text evidence="11 12">Key component of the proton channel; it plays a direct role in the translocation of protons across the membrane.</text>
</comment>
<evidence type="ECO:0000256" key="3">
    <source>
        <dbReference type="ARBA" id="ARBA00022448"/>
    </source>
</evidence>
<keyword evidence="10 11" id="KW-0066">ATP synthesis</keyword>
<dbReference type="GO" id="GO:0042777">
    <property type="term" value="P:proton motive force-driven plasma membrane ATP synthesis"/>
    <property type="evidence" value="ECO:0007669"/>
    <property type="project" value="TreeGrafter"/>
</dbReference>
<dbReference type="PROSITE" id="PS00449">
    <property type="entry name" value="ATPASE_A"/>
    <property type="match status" value="1"/>
</dbReference>
<evidence type="ECO:0000256" key="6">
    <source>
        <dbReference type="ARBA" id="ARBA00022781"/>
    </source>
</evidence>
<evidence type="ECO:0000256" key="7">
    <source>
        <dbReference type="ARBA" id="ARBA00022989"/>
    </source>
</evidence>
<feature type="transmembrane region" description="Helical" evidence="11">
    <location>
        <begin position="170"/>
        <end position="188"/>
    </location>
</feature>
<dbReference type="EMBL" id="PFPL01000030">
    <property type="protein sequence ID" value="PIZ96264.1"/>
    <property type="molecule type" value="Genomic_DNA"/>
</dbReference>
<dbReference type="GO" id="GO:0046933">
    <property type="term" value="F:proton-transporting ATP synthase activity, rotational mechanism"/>
    <property type="evidence" value="ECO:0007669"/>
    <property type="project" value="UniProtKB-UniRule"/>
</dbReference>
<keyword evidence="5 11" id="KW-0812">Transmembrane</keyword>